<sequence length="67" mass="7603">MAEWISVAKSLPTDGEEVDTKIDDANGLRNEQSLLRQGNLWFFPNRSMYVYYAPTHWRSLPTGGSGK</sequence>
<evidence type="ECO:0000313" key="1">
    <source>
        <dbReference type="EMBL" id="KKM84935.1"/>
    </source>
</evidence>
<dbReference type="EMBL" id="LAZR01007490">
    <property type="protein sequence ID" value="KKM84935.1"/>
    <property type="molecule type" value="Genomic_DNA"/>
</dbReference>
<accession>A0A0F9N834</accession>
<protein>
    <recommendedName>
        <fullName evidence="2">DUF551 domain-containing protein</fullName>
    </recommendedName>
</protein>
<proteinExistence type="predicted"/>
<dbReference type="AlphaFoldDB" id="A0A0F9N834"/>
<name>A0A0F9N834_9ZZZZ</name>
<reference evidence="1" key="1">
    <citation type="journal article" date="2015" name="Nature">
        <title>Complex archaea that bridge the gap between prokaryotes and eukaryotes.</title>
        <authorList>
            <person name="Spang A."/>
            <person name="Saw J.H."/>
            <person name="Jorgensen S.L."/>
            <person name="Zaremba-Niedzwiedzka K."/>
            <person name="Martijn J."/>
            <person name="Lind A.E."/>
            <person name="van Eijk R."/>
            <person name="Schleper C."/>
            <person name="Guy L."/>
            <person name="Ettema T.J."/>
        </authorList>
    </citation>
    <scope>NUCLEOTIDE SEQUENCE</scope>
</reference>
<organism evidence="1">
    <name type="scientific">marine sediment metagenome</name>
    <dbReference type="NCBI Taxonomy" id="412755"/>
    <lineage>
        <taxon>unclassified sequences</taxon>
        <taxon>metagenomes</taxon>
        <taxon>ecological metagenomes</taxon>
    </lineage>
</organism>
<comment type="caution">
    <text evidence="1">The sequence shown here is derived from an EMBL/GenBank/DDBJ whole genome shotgun (WGS) entry which is preliminary data.</text>
</comment>
<evidence type="ECO:0008006" key="2">
    <source>
        <dbReference type="Google" id="ProtNLM"/>
    </source>
</evidence>
<gene>
    <name evidence="1" type="ORF">LCGC14_1294120</name>
</gene>